<dbReference type="PANTHER" id="PTHR37422">
    <property type="entry name" value="TEICHURONIC ACID BIOSYNTHESIS PROTEIN TUAE"/>
    <property type="match status" value="1"/>
</dbReference>
<keyword evidence="4 5" id="KW-0472">Membrane</keyword>
<dbReference type="GO" id="GO:0016020">
    <property type="term" value="C:membrane"/>
    <property type="evidence" value="ECO:0007669"/>
    <property type="project" value="UniProtKB-SubCell"/>
</dbReference>
<evidence type="ECO:0000256" key="1">
    <source>
        <dbReference type="ARBA" id="ARBA00004141"/>
    </source>
</evidence>
<feature type="transmembrane region" description="Helical" evidence="5">
    <location>
        <begin position="394"/>
        <end position="413"/>
    </location>
</feature>
<evidence type="ECO:0000259" key="6">
    <source>
        <dbReference type="Pfam" id="PF04932"/>
    </source>
</evidence>
<dbReference type="STRING" id="995034.SAMN05216219_1792"/>
<dbReference type="Proteomes" id="UP000198867">
    <property type="component" value="Unassembled WGS sequence"/>
</dbReference>
<feature type="transmembrane region" description="Helical" evidence="5">
    <location>
        <begin position="238"/>
        <end position="271"/>
    </location>
</feature>
<feature type="transmembrane region" description="Helical" evidence="5">
    <location>
        <begin position="153"/>
        <end position="175"/>
    </location>
</feature>
<keyword evidence="2 5" id="KW-0812">Transmembrane</keyword>
<feature type="transmembrane region" description="Helical" evidence="5">
    <location>
        <begin position="355"/>
        <end position="382"/>
    </location>
</feature>
<keyword evidence="8" id="KW-1185">Reference proteome</keyword>
<name>A0A1I5B7V1_9MICO</name>
<feature type="transmembrane region" description="Helical" evidence="5">
    <location>
        <begin position="88"/>
        <end position="108"/>
    </location>
</feature>
<gene>
    <name evidence="7" type="ORF">SAMN05216219_1792</name>
</gene>
<proteinExistence type="predicted"/>
<dbReference type="EMBL" id="FOVM01000004">
    <property type="protein sequence ID" value="SFN70798.1"/>
    <property type="molecule type" value="Genomic_DNA"/>
</dbReference>
<protein>
    <submittedName>
        <fullName evidence="7">O-Antigen ligase</fullName>
    </submittedName>
</protein>
<evidence type="ECO:0000256" key="3">
    <source>
        <dbReference type="ARBA" id="ARBA00022989"/>
    </source>
</evidence>
<dbReference type="InterPro" id="IPR007016">
    <property type="entry name" value="O-antigen_ligase-rel_domated"/>
</dbReference>
<dbReference type="RefSeq" id="WP_090710660.1">
    <property type="nucleotide sequence ID" value="NZ_FOVM01000004.1"/>
</dbReference>
<comment type="subcellular location">
    <subcellularLocation>
        <location evidence="1">Membrane</location>
        <topology evidence="1">Multi-pass membrane protein</topology>
    </subcellularLocation>
</comment>
<feature type="transmembrane region" description="Helical" evidence="5">
    <location>
        <begin position="120"/>
        <end position="141"/>
    </location>
</feature>
<keyword evidence="3 5" id="KW-1133">Transmembrane helix</keyword>
<dbReference type="OrthoDB" id="5243524at2"/>
<evidence type="ECO:0000313" key="7">
    <source>
        <dbReference type="EMBL" id="SFN70798.1"/>
    </source>
</evidence>
<sequence>MTLKSSSPRHAEAPLQRAAVRGRREVDAVTMLTVYLVLLLVLPSGMTITALGSVGRPSLIWGLILLVWWAVSRLQASPAQALRVSQPVLLAFGAFLVIALISFAAALLRGQPDDQVSPAVTAIIRLLSWAGVLLVAVHGIRTKDELSTMVRRIGIGAGLLAALGLLQFLTGQAIVDFFQTLPGLSMTGGPGQRAGVLRSSGTAVHPLEYATALNAALPLVIAAAVSRGFRPQGSRAGLWWWLPVALIAFSSLLAVSRSAIIGFVVAVISMLPVIPRRYIPAALAVVGAIAFSIVAAMPGLLSTTVALFTGAGSDPSTQSRTHALAQVPGFMEPSPLIGSGFGIFLPRYYIFDNQWVLVAIELGILGVLAFGSMFVAAIWSAGRAKFPNDPDSRLIGHALAASMFNVAVLFAFFDGLSFPIAGGILFLLLGLCASVRTVAANATPTTVPISRPTEAPHDTNAP</sequence>
<accession>A0A1I5B7V1</accession>
<dbReference type="PANTHER" id="PTHR37422:SF13">
    <property type="entry name" value="LIPOPOLYSACCHARIDE BIOSYNTHESIS PROTEIN PA4999-RELATED"/>
    <property type="match status" value="1"/>
</dbReference>
<keyword evidence="7" id="KW-0436">Ligase</keyword>
<reference evidence="8" key="1">
    <citation type="submission" date="2016-10" db="EMBL/GenBank/DDBJ databases">
        <authorList>
            <person name="Varghese N."/>
            <person name="Submissions S."/>
        </authorList>
    </citation>
    <scope>NUCLEOTIDE SEQUENCE [LARGE SCALE GENOMIC DNA]</scope>
    <source>
        <strain evidence="8">CGMCC 1.11101</strain>
    </source>
</reference>
<organism evidence="7 8">
    <name type="scientific">Mycetocola miduiensis</name>
    <dbReference type="NCBI Taxonomy" id="995034"/>
    <lineage>
        <taxon>Bacteria</taxon>
        <taxon>Bacillati</taxon>
        <taxon>Actinomycetota</taxon>
        <taxon>Actinomycetes</taxon>
        <taxon>Micrococcales</taxon>
        <taxon>Microbacteriaceae</taxon>
        <taxon>Mycetocola</taxon>
    </lineage>
</organism>
<evidence type="ECO:0000313" key="8">
    <source>
        <dbReference type="Proteomes" id="UP000198867"/>
    </source>
</evidence>
<evidence type="ECO:0000256" key="2">
    <source>
        <dbReference type="ARBA" id="ARBA00022692"/>
    </source>
</evidence>
<feature type="transmembrane region" description="Helical" evidence="5">
    <location>
        <begin position="419"/>
        <end position="439"/>
    </location>
</feature>
<dbReference type="InterPro" id="IPR051533">
    <property type="entry name" value="WaaL-like"/>
</dbReference>
<feature type="transmembrane region" description="Helical" evidence="5">
    <location>
        <begin position="278"/>
        <end position="301"/>
    </location>
</feature>
<feature type="transmembrane region" description="Helical" evidence="5">
    <location>
        <begin position="32"/>
        <end position="52"/>
    </location>
</feature>
<evidence type="ECO:0000256" key="4">
    <source>
        <dbReference type="ARBA" id="ARBA00023136"/>
    </source>
</evidence>
<dbReference type="AlphaFoldDB" id="A0A1I5B7V1"/>
<feature type="domain" description="O-antigen ligase-related" evidence="6">
    <location>
        <begin position="244"/>
        <end position="370"/>
    </location>
</feature>
<feature type="transmembrane region" description="Helical" evidence="5">
    <location>
        <begin position="58"/>
        <end position="76"/>
    </location>
</feature>
<dbReference type="Pfam" id="PF04932">
    <property type="entry name" value="Wzy_C"/>
    <property type="match status" value="1"/>
</dbReference>
<dbReference type="GO" id="GO:0016874">
    <property type="term" value="F:ligase activity"/>
    <property type="evidence" value="ECO:0007669"/>
    <property type="project" value="UniProtKB-KW"/>
</dbReference>
<evidence type="ECO:0000256" key="5">
    <source>
        <dbReference type="SAM" id="Phobius"/>
    </source>
</evidence>